<dbReference type="PANTHER" id="PTHR48100">
    <property type="entry name" value="BROAD-SPECIFICITY PHOSPHATASE YOR283W-RELATED"/>
    <property type="match status" value="1"/>
</dbReference>
<keyword evidence="2" id="KW-1185">Reference proteome</keyword>
<sequence length="340" mass="39140">MTKLISVNECDVQDAHSNLDQIELYSTKRAKLDNERDPKTGKLTRPWHFEVVPGFFKQDDEETDDATFDFIDEHFGLKLESWKDVIEKVKELNANAKKNEEYKLIFFARHGQGFHNMGVELVGLKDWDNYWSKKCGMTLEDGTKFTWGPDPKLSPLGRKQVSAVHEAVEAEIKRGMPLPTKFFSSPFTRSASTLVITWKDLLICKDGDKEAESKLLGERMHPLVKEDLRETIGLHMCDKRAKKSDFLKVFKQWGFTVEDGFPEEDIYHKDEWREPLSEQSLRADNFLQFLYENYPNDSTVYTASHAGEIRAFITALGHRQFTIPTAGLIPIVVKGTRAED</sequence>
<dbReference type="GO" id="GO:0005737">
    <property type="term" value="C:cytoplasm"/>
    <property type="evidence" value="ECO:0007669"/>
    <property type="project" value="TreeGrafter"/>
</dbReference>
<dbReference type="Proteomes" id="UP000478008">
    <property type="component" value="Unassembled WGS sequence"/>
</dbReference>
<protein>
    <submittedName>
        <fullName evidence="1">DEBR0S3_06656g1_1</fullName>
    </submittedName>
</protein>
<dbReference type="GO" id="GO:0016791">
    <property type="term" value="F:phosphatase activity"/>
    <property type="evidence" value="ECO:0007669"/>
    <property type="project" value="TreeGrafter"/>
</dbReference>
<dbReference type="EMBL" id="CABFWN010000003">
    <property type="protein sequence ID" value="VUG18284.1"/>
    <property type="molecule type" value="Genomic_DNA"/>
</dbReference>
<proteinExistence type="predicted"/>
<name>A0A7D9H274_DEKBR</name>
<dbReference type="InterPro" id="IPR050275">
    <property type="entry name" value="PGM_Phosphatase"/>
</dbReference>
<dbReference type="AlphaFoldDB" id="A0A7D9H274"/>
<accession>A0A7D9H274</accession>
<reference evidence="1 2" key="1">
    <citation type="submission" date="2019-07" db="EMBL/GenBank/DDBJ databases">
        <authorList>
            <person name="Friedrich A."/>
            <person name="Schacherer J."/>
        </authorList>
    </citation>
    <scope>NUCLEOTIDE SEQUENCE [LARGE SCALE GENOMIC DNA]</scope>
</reference>
<organism evidence="1 2">
    <name type="scientific">Dekkera bruxellensis</name>
    <name type="common">Brettanomyces custersii</name>
    <dbReference type="NCBI Taxonomy" id="5007"/>
    <lineage>
        <taxon>Eukaryota</taxon>
        <taxon>Fungi</taxon>
        <taxon>Dikarya</taxon>
        <taxon>Ascomycota</taxon>
        <taxon>Saccharomycotina</taxon>
        <taxon>Pichiomycetes</taxon>
        <taxon>Pichiales</taxon>
        <taxon>Pichiaceae</taxon>
        <taxon>Brettanomyces</taxon>
    </lineage>
</organism>
<evidence type="ECO:0000313" key="1">
    <source>
        <dbReference type="EMBL" id="VUG18284.1"/>
    </source>
</evidence>
<dbReference type="SUPFAM" id="SSF53254">
    <property type="entry name" value="Phosphoglycerate mutase-like"/>
    <property type="match status" value="1"/>
</dbReference>
<evidence type="ECO:0000313" key="2">
    <source>
        <dbReference type="Proteomes" id="UP000478008"/>
    </source>
</evidence>
<gene>
    <name evidence="1" type="ORF">DEBR0S3_06656G</name>
</gene>
<dbReference type="InterPro" id="IPR029033">
    <property type="entry name" value="His_PPase_superfam"/>
</dbReference>
<dbReference type="Gene3D" id="3.40.50.1240">
    <property type="entry name" value="Phosphoglycerate mutase-like"/>
    <property type="match status" value="1"/>
</dbReference>
<dbReference type="PANTHER" id="PTHR48100:SF1">
    <property type="entry name" value="HISTIDINE PHOSPHATASE FAMILY PROTEIN-RELATED"/>
    <property type="match status" value="1"/>
</dbReference>